<dbReference type="InterPro" id="IPR041664">
    <property type="entry name" value="AAA_16"/>
</dbReference>
<dbReference type="SUPFAM" id="SSF46894">
    <property type="entry name" value="C-terminal effector domain of the bipartite response regulators"/>
    <property type="match status" value="1"/>
</dbReference>
<name>X0Q708_RHOWR</name>
<evidence type="ECO:0000256" key="4">
    <source>
        <dbReference type="SAM" id="MobiDB-lite"/>
    </source>
</evidence>
<dbReference type="PRINTS" id="PR00038">
    <property type="entry name" value="HTHLUXR"/>
</dbReference>
<keyword evidence="3" id="KW-0804">Transcription</keyword>
<dbReference type="InterPro" id="IPR041656">
    <property type="entry name" value="TPR_5"/>
</dbReference>
<feature type="region of interest" description="Disordered" evidence="4">
    <location>
        <begin position="860"/>
        <end position="880"/>
    </location>
</feature>
<dbReference type="OrthoDB" id="3197423at2"/>
<dbReference type="Pfam" id="PF00196">
    <property type="entry name" value="GerE"/>
    <property type="match status" value="1"/>
</dbReference>
<dbReference type="Gene3D" id="1.25.40.10">
    <property type="entry name" value="Tetratricopeptide repeat domain"/>
    <property type="match status" value="1"/>
</dbReference>
<dbReference type="SUPFAM" id="SSF48452">
    <property type="entry name" value="TPR-like"/>
    <property type="match status" value="1"/>
</dbReference>
<evidence type="ECO:0000313" key="7">
    <source>
        <dbReference type="Proteomes" id="UP000019491"/>
    </source>
</evidence>
<dbReference type="GO" id="GO:0006355">
    <property type="term" value="P:regulation of DNA-templated transcription"/>
    <property type="evidence" value="ECO:0007669"/>
    <property type="project" value="InterPro"/>
</dbReference>
<dbReference type="EMBL" id="BAWF01000031">
    <property type="protein sequence ID" value="GAF46476.1"/>
    <property type="molecule type" value="Genomic_DNA"/>
</dbReference>
<organism evidence="6 7">
    <name type="scientific">Rhodococcus wratislaviensis NBRC 100605</name>
    <dbReference type="NCBI Taxonomy" id="1219028"/>
    <lineage>
        <taxon>Bacteria</taxon>
        <taxon>Bacillati</taxon>
        <taxon>Actinomycetota</taxon>
        <taxon>Actinomycetes</taxon>
        <taxon>Mycobacteriales</taxon>
        <taxon>Nocardiaceae</taxon>
        <taxon>Rhodococcus</taxon>
    </lineage>
</organism>
<proteinExistence type="predicted"/>
<dbReference type="GO" id="GO:0003677">
    <property type="term" value="F:DNA binding"/>
    <property type="evidence" value="ECO:0007669"/>
    <property type="project" value="UniProtKB-KW"/>
</dbReference>
<sequence length="880" mass="93095">MVSTADRWPLVGREEELHLINATITGTGGQGGIVIAGPAGVGKSRLAREAISHVRPGRWIPRWARATASARVLPLGAFAEWVTDTPSDPLLVVRGVIDNLITAPNAAKIAVGVDDAHLLDDQSAFVVLQLAQRRLAPVVVTVRTGEPAPDAVTALWKDEHLQRVELQPLSEDETTQVVTAVLGGRLETAAAHRLWSLTRGNTLYLRHLLEQELASGRLTRNRAIWEWTGNPTISAGLADLISTQIGTLPADVGAVVDALAAAEPLTEQMLVDLTSADAVQAAHSAGLITIDGSVQHAARLAHPMYGEARRAETTPLRLRRLRGHIATALASAPDSGPRDLVRRAVLTLESNLTPDPTLLTNAAVAAWSSLDLDLAERLAHAAIAGGAGYEATFLRGGALGALGRIDEAVDLLAQLTVEDLTDDQVLDVAALRASNFVILNRSEEVGLVLLEASAATPTNLHGSLIACRALVHAFEGRPRDAVVAAQRALQSPNLTNVCELLALASLVVALGDLGKADQIAPIADRGYGAAHSALLAFYRVILCDCHTRSLRLAGYVSEANAVATQTFDAVADVPGWVHVMSDLLMGQAALAAGRLNEARRHLEQTLSPAPKFLGYGGVAWLCALVQVRAMSGDHAAAVTILQHLDSLSRMGFAYLTPEYHATRAWVAAAGGALTQAIEHAHQGAEHARAHHQYAQEVMCLHTATRLGDTTTAHRLRELAEQVDGPRAPAAARHATALAAADPDGLLDASHQFENMGDPLAAMDAAAHAATTHRHHGHNGSALTAAARAQHLADTCGGASTPALREAQQPSPLTARQREIITLAAQGLTNKQIAERMTLSVRTIEGHLHRAALKTGVSSRDDLGTLVTGHQRPHDHGHQLE</sequence>
<evidence type="ECO:0000313" key="6">
    <source>
        <dbReference type="EMBL" id="GAF46476.1"/>
    </source>
</evidence>
<evidence type="ECO:0000256" key="3">
    <source>
        <dbReference type="ARBA" id="ARBA00023163"/>
    </source>
</evidence>
<keyword evidence="2" id="KW-0238">DNA-binding</keyword>
<dbReference type="Pfam" id="PF12688">
    <property type="entry name" value="TPR_5"/>
    <property type="match status" value="1"/>
</dbReference>
<protein>
    <submittedName>
        <fullName evidence="6">Putative LuxR family transcriptional regulator</fullName>
    </submittedName>
</protein>
<dbReference type="PROSITE" id="PS00622">
    <property type="entry name" value="HTH_LUXR_1"/>
    <property type="match status" value="1"/>
</dbReference>
<dbReference type="CDD" id="cd06170">
    <property type="entry name" value="LuxR_C_like"/>
    <property type="match status" value="1"/>
</dbReference>
<dbReference type="InterPro" id="IPR016032">
    <property type="entry name" value="Sig_transdc_resp-reg_C-effctor"/>
</dbReference>
<dbReference type="PANTHER" id="PTHR44688:SF16">
    <property type="entry name" value="DNA-BINDING TRANSCRIPTIONAL ACTIVATOR DEVR_DOSR"/>
    <property type="match status" value="1"/>
</dbReference>
<evidence type="ECO:0000256" key="1">
    <source>
        <dbReference type="ARBA" id="ARBA00023015"/>
    </source>
</evidence>
<dbReference type="PROSITE" id="PS50043">
    <property type="entry name" value="HTH_LUXR_2"/>
    <property type="match status" value="1"/>
</dbReference>
<keyword evidence="1" id="KW-0805">Transcription regulation</keyword>
<dbReference type="Proteomes" id="UP000019491">
    <property type="component" value="Unassembled WGS sequence"/>
</dbReference>
<dbReference type="SMART" id="SM00421">
    <property type="entry name" value="HTH_LUXR"/>
    <property type="match status" value="1"/>
</dbReference>
<dbReference type="InterPro" id="IPR036388">
    <property type="entry name" value="WH-like_DNA-bd_sf"/>
</dbReference>
<dbReference type="Pfam" id="PF13191">
    <property type="entry name" value="AAA_16"/>
    <property type="match status" value="1"/>
</dbReference>
<comment type="caution">
    <text evidence="6">The sequence shown here is derived from an EMBL/GenBank/DDBJ whole genome shotgun (WGS) entry which is preliminary data.</text>
</comment>
<dbReference type="InterPro" id="IPR000792">
    <property type="entry name" value="Tscrpt_reg_LuxR_C"/>
</dbReference>
<keyword evidence="7" id="KW-1185">Reference proteome</keyword>
<evidence type="ECO:0000256" key="2">
    <source>
        <dbReference type="ARBA" id="ARBA00023125"/>
    </source>
</evidence>
<dbReference type="InterPro" id="IPR011990">
    <property type="entry name" value="TPR-like_helical_dom_sf"/>
</dbReference>
<accession>X0Q708</accession>
<dbReference type="RefSeq" id="WP_037234148.1">
    <property type="nucleotide sequence ID" value="NZ_BAWF01000031.1"/>
</dbReference>
<evidence type="ECO:0000259" key="5">
    <source>
        <dbReference type="PROSITE" id="PS50043"/>
    </source>
</evidence>
<dbReference type="InterPro" id="IPR027417">
    <property type="entry name" value="P-loop_NTPase"/>
</dbReference>
<feature type="compositionally biased region" description="Basic and acidic residues" evidence="4">
    <location>
        <begin position="871"/>
        <end position="880"/>
    </location>
</feature>
<dbReference type="AlphaFoldDB" id="X0Q708"/>
<dbReference type="SUPFAM" id="SSF52540">
    <property type="entry name" value="P-loop containing nucleoside triphosphate hydrolases"/>
    <property type="match status" value="1"/>
</dbReference>
<feature type="domain" description="HTH luxR-type" evidence="5">
    <location>
        <begin position="805"/>
        <end position="870"/>
    </location>
</feature>
<reference evidence="6 7" key="1">
    <citation type="submission" date="2014-02" db="EMBL/GenBank/DDBJ databases">
        <title>Whole genome shotgun sequence of Rhodococcus wratislaviensis NBRC 100605.</title>
        <authorList>
            <person name="Hosoyama A."/>
            <person name="Tsuchikane K."/>
            <person name="Yoshida I."/>
            <person name="Ohji S."/>
            <person name="Ichikawa N."/>
            <person name="Yamazoe A."/>
            <person name="Fujita N."/>
        </authorList>
    </citation>
    <scope>NUCLEOTIDE SEQUENCE [LARGE SCALE GENOMIC DNA]</scope>
    <source>
        <strain evidence="6 7">NBRC 100605</strain>
    </source>
</reference>
<gene>
    <name evidence="6" type="ORF">RW1_031_00600</name>
</gene>
<dbReference type="Gene3D" id="1.10.10.10">
    <property type="entry name" value="Winged helix-like DNA-binding domain superfamily/Winged helix DNA-binding domain"/>
    <property type="match status" value="1"/>
</dbReference>
<dbReference type="PANTHER" id="PTHR44688">
    <property type="entry name" value="DNA-BINDING TRANSCRIPTIONAL ACTIVATOR DEVR_DOSR"/>
    <property type="match status" value="1"/>
</dbReference>